<feature type="compositionally biased region" description="Acidic residues" evidence="2">
    <location>
        <begin position="362"/>
        <end position="372"/>
    </location>
</feature>
<organism evidence="3 4">
    <name type="scientific">Favolaschia claudopus</name>
    <dbReference type="NCBI Taxonomy" id="2862362"/>
    <lineage>
        <taxon>Eukaryota</taxon>
        <taxon>Fungi</taxon>
        <taxon>Dikarya</taxon>
        <taxon>Basidiomycota</taxon>
        <taxon>Agaricomycotina</taxon>
        <taxon>Agaricomycetes</taxon>
        <taxon>Agaricomycetidae</taxon>
        <taxon>Agaricales</taxon>
        <taxon>Marasmiineae</taxon>
        <taxon>Mycenaceae</taxon>
        <taxon>Favolaschia</taxon>
    </lineage>
</organism>
<dbReference type="Proteomes" id="UP001362999">
    <property type="component" value="Unassembled WGS sequence"/>
</dbReference>
<dbReference type="AlphaFoldDB" id="A0AAW0E7T7"/>
<proteinExistence type="predicted"/>
<dbReference type="InterPro" id="IPR046521">
    <property type="entry name" value="DUF6698"/>
</dbReference>
<comment type="caution">
    <text evidence="3">The sequence shown here is derived from an EMBL/GenBank/DDBJ whole genome shotgun (WGS) entry which is preliminary data.</text>
</comment>
<feature type="coiled-coil region" evidence="1">
    <location>
        <begin position="23"/>
        <end position="57"/>
    </location>
</feature>
<keyword evidence="4" id="KW-1185">Reference proteome</keyword>
<feature type="compositionally biased region" description="Basic residues" evidence="2">
    <location>
        <begin position="420"/>
        <end position="440"/>
    </location>
</feature>
<dbReference type="EMBL" id="JAWWNJ010000003">
    <property type="protein sequence ID" value="KAK7059890.1"/>
    <property type="molecule type" value="Genomic_DNA"/>
</dbReference>
<accession>A0AAW0E7T7</accession>
<keyword evidence="1" id="KW-0175">Coiled coil</keyword>
<evidence type="ECO:0000256" key="2">
    <source>
        <dbReference type="SAM" id="MobiDB-lite"/>
    </source>
</evidence>
<protein>
    <submittedName>
        <fullName evidence="3">Uncharacterized protein</fullName>
    </submittedName>
</protein>
<feature type="region of interest" description="Disordered" evidence="2">
    <location>
        <begin position="361"/>
        <end position="440"/>
    </location>
</feature>
<evidence type="ECO:0000256" key="1">
    <source>
        <dbReference type="SAM" id="Coils"/>
    </source>
</evidence>
<dbReference type="Pfam" id="PF20414">
    <property type="entry name" value="DUF6698"/>
    <property type="match status" value="1"/>
</dbReference>
<evidence type="ECO:0000313" key="4">
    <source>
        <dbReference type="Proteomes" id="UP001362999"/>
    </source>
</evidence>
<reference evidence="3 4" key="1">
    <citation type="journal article" date="2024" name="J Genomics">
        <title>Draft genome sequencing and assembly of Favolaschia claudopus CIRM-BRFM 2984 isolated from oak limbs.</title>
        <authorList>
            <person name="Navarro D."/>
            <person name="Drula E."/>
            <person name="Chaduli D."/>
            <person name="Cazenave R."/>
            <person name="Ahrendt S."/>
            <person name="Wang J."/>
            <person name="Lipzen A."/>
            <person name="Daum C."/>
            <person name="Barry K."/>
            <person name="Grigoriev I.V."/>
            <person name="Favel A."/>
            <person name="Rosso M.N."/>
            <person name="Martin F."/>
        </authorList>
    </citation>
    <scope>NUCLEOTIDE SEQUENCE [LARGE SCALE GENOMIC DNA]</scope>
    <source>
        <strain evidence="3 4">CIRM-BRFM 2984</strain>
    </source>
</reference>
<sequence length="440" mass="48197">MSNPTDHIDAESLGLAVNLGATREELIASLKDAQLAIVELAKEKQSLMQENAQLRASMTKKGRKAGGELDQLGYKNHIVGFAKAFLLNEEFFVPLGAFGPKPTGQIADPFLNDNEYTSNITWKLYAFIPERFHSLLDYKIYSSFAKDFVHEHSEGRSAVIKVIRKALPTILNLKDYPGVDHALLVGASSDRSKCPALVKLLKFPNDKKPSVYPPIFFPSSTQNMLEVFTGHIVKDIHKIMFYGPGCLTSGAKPASNSNGIKLNLQVNEASVAAAAILARFVLSADKQWASTGLVSKIEYEKDYRTYCQMLIKNKDKAHVQRIMKAIRSYVLEGVDRNHVADDEDDNGTDEISDALRRFELGLGEEEPETEENPGERAPTPQPPAVPAVHEPAHNLEEDLDGAPGAEAAVEAEEPAPRGGGARRGRRGGGVAKRARAKATR</sequence>
<gene>
    <name evidence="3" type="ORF">R3P38DRAFT_3168345</name>
</gene>
<name>A0AAW0E7T7_9AGAR</name>
<evidence type="ECO:0000313" key="3">
    <source>
        <dbReference type="EMBL" id="KAK7059890.1"/>
    </source>
</evidence>